<dbReference type="Pfam" id="PF22987">
    <property type="entry name" value="Tudor_KDM3B"/>
    <property type="match status" value="1"/>
</dbReference>
<organism evidence="4 5">
    <name type="scientific">Geodia barretti</name>
    <name type="common">Barrett's horny sponge</name>
    <dbReference type="NCBI Taxonomy" id="519541"/>
    <lineage>
        <taxon>Eukaryota</taxon>
        <taxon>Metazoa</taxon>
        <taxon>Porifera</taxon>
        <taxon>Demospongiae</taxon>
        <taxon>Heteroscleromorpha</taxon>
        <taxon>Tetractinellida</taxon>
        <taxon>Astrophorina</taxon>
        <taxon>Geodiidae</taxon>
        <taxon>Geodia</taxon>
    </lineage>
</organism>
<feature type="region of interest" description="Disordered" evidence="1">
    <location>
        <begin position="620"/>
        <end position="640"/>
    </location>
</feature>
<evidence type="ECO:0000256" key="1">
    <source>
        <dbReference type="SAM" id="MobiDB-lite"/>
    </source>
</evidence>
<feature type="compositionally biased region" description="Polar residues" evidence="1">
    <location>
        <begin position="696"/>
        <end position="713"/>
    </location>
</feature>
<protein>
    <submittedName>
        <fullName evidence="4">Uncharacterized protein</fullName>
    </submittedName>
</protein>
<dbReference type="AlphaFoldDB" id="A0AA35TGS6"/>
<dbReference type="EMBL" id="CASHTH010003675">
    <property type="protein sequence ID" value="CAI8047714.1"/>
    <property type="molecule type" value="Genomic_DNA"/>
</dbReference>
<feature type="compositionally biased region" description="Polar residues" evidence="1">
    <location>
        <begin position="720"/>
        <end position="733"/>
    </location>
</feature>
<dbReference type="InterPro" id="IPR054503">
    <property type="entry name" value="KDM3AB_Tudor"/>
</dbReference>
<dbReference type="Proteomes" id="UP001174909">
    <property type="component" value="Unassembled WGS sequence"/>
</dbReference>
<keyword evidence="5" id="KW-1185">Reference proteome</keyword>
<feature type="compositionally biased region" description="Basic and acidic residues" evidence="1">
    <location>
        <begin position="894"/>
        <end position="907"/>
    </location>
</feature>
<feature type="region of interest" description="Disordered" evidence="1">
    <location>
        <begin position="696"/>
        <end position="812"/>
    </location>
</feature>
<feature type="compositionally biased region" description="Polar residues" evidence="1">
    <location>
        <begin position="740"/>
        <end position="752"/>
    </location>
</feature>
<feature type="compositionally biased region" description="Low complexity" evidence="1">
    <location>
        <begin position="753"/>
        <end position="767"/>
    </location>
</feature>
<proteinExistence type="predicted"/>
<feature type="compositionally biased region" description="Polar residues" evidence="1">
    <location>
        <begin position="315"/>
        <end position="330"/>
    </location>
</feature>
<gene>
    <name evidence="4" type="ORF">GBAR_LOCUS26402</name>
</gene>
<comment type="caution">
    <text evidence="4">The sequence shown here is derived from an EMBL/GenBank/DDBJ whole genome shotgun (WGS) entry which is preliminary data.</text>
</comment>
<dbReference type="Pfam" id="PF22988">
    <property type="entry name" value="PWWP_KDM3B"/>
    <property type="match status" value="1"/>
</dbReference>
<feature type="compositionally biased region" description="Basic and acidic residues" evidence="1">
    <location>
        <begin position="854"/>
        <end position="870"/>
    </location>
</feature>
<feature type="non-terminal residue" evidence="4">
    <location>
        <position position="1081"/>
    </location>
</feature>
<evidence type="ECO:0000313" key="5">
    <source>
        <dbReference type="Proteomes" id="UP001174909"/>
    </source>
</evidence>
<feature type="region of interest" description="Disordered" evidence="1">
    <location>
        <begin position="845"/>
        <end position="907"/>
    </location>
</feature>
<dbReference type="InterPro" id="IPR054504">
    <property type="entry name" value="PWWP_KDM3B"/>
</dbReference>
<name>A0AA35TGS6_GEOBA</name>
<evidence type="ECO:0000313" key="4">
    <source>
        <dbReference type="EMBL" id="CAI8047714.1"/>
    </source>
</evidence>
<accession>A0AA35TGS6</accession>
<feature type="domain" description="Lysine-specific demethylase 3A/B tudor" evidence="2">
    <location>
        <begin position="241"/>
        <end position="302"/>
    </location>
</feature>
<reference evidence="4" key="1">
    <citation type="submission" date="2023-03" db="EMBL/GenBank/DDBJ databases">
        <authorList>
            <person name="Steffen K."/>
            <person name="Cardenas P."/>
        </authorList>
    </citation>
    <scope>NUCLEOTIDE SEQUENCE</scope>
</reference>
<evidence type="ECO:0000259" key="3">
    <source>
        <dbReference type="Pfam" id="PF22988"/>
    </source>
</evidence>
<feature type="compositionally biased region" description="Low complexity" evidence="1">
    <location>
        <begin position="331"/>
        <end position="355"/>
    </location>
</feature>
<feature type="domain" description="Lysine-specific demethylase 3B PWWP" evidence="3">
    <location>
        <begin position="143"/>
        <end position="235"/>
    </location>
</feature>
<feature type="region of interest" description="Disordered" evidence="1">
    <location>
        <begin position="307"/>
        <end position="358"/>
    </location>
</feature>
<sequence length="1081" mass="118055">KKSAIERASLVSGRAKLPPLPGLRSRWRSDVLLTGASLARHSVLGLSRASRVRRRTDGELFVPRRPEEARRMESVVGKSVIVQVRGQLLPAVIRACTEPLTTLTSDFSLVDVLLEWEGEGGEGKGRREWVKLSDSSKCQALYVESKLLWAKRIITAEQQRRAVAWPSKSFSLLCSNEQQYPEIMIVEYFCDRERVRLYVQDSLKETKELHLSEAKGTLISHPYLLAVLEEWEESHRDHALLVGGQANLTGQAVSICNTQGAWPRWINGIITSHNQQTKELTVQEERSQAVRMVNPLLVHVVLRATGGGEGGDGSLQRTNSHGLQQMSSHMSNPDLLLDSSGDSALLSPHLPSPALQETTSPIFPALSSSMSPVTAYRTPSIDLHRRSSLQTAEASRMSEPNIFRRSSLDQQKMLFSYHQEGNAYTSPLVHSPTSMILGVPRGSATMNHLTQDPSGLASPQTPLAAAERSKSLENISHSLQPMPSHPFKRRMSAQVPLASAFPSKRPRYDMVQSTIRGDLRSSPEPALPSSLHRSMSLSALSRCSQHPFGLGGRGRHSTSDNHDDELDMIKEIIDRDDSLVGHQHSLTGLPAELSVSLPVLYPSEGLQVLHAYNSAPVIAHTSSAPPTGHAPHKPNTSMADSLLPPGLMSGLNGAISDFLTDTLPSHKDGFGFSSDLFSFSAPHSASNTLHQYTQNLSSGASAHPTPSDSTQSSIDHENKPSSLTNFNPGNTRLPTPHPQSPTLSEMLQTTPDSASSSSLLRSALSAPVFPPPSSSSSTSLGDRKTEPAQVAGDPEVLCPGGTGRRRKRKEGVMVVDAGEGGGGEVVGDGGELDIAVIVNQHAGVTSSAEISPEEGSRGDSGEGSEKESGGRGKSARKVAKETKGRAKRGRGRPRLTEEEKQRRKELRELGLMKRSHRRTKEEVAQWRAERILSPAKRGRKPGSGKKNVVKAVTGKEVYVTVDLSKYEPGTVLLQNGFCRAFPGMPRCMECGTCEGDLPSNRYCRFLEFRKIRILDTAEPKLQVEGFANYTDVQVSDLVPWTPLKAGYSHVDTDSALFISREWLSSSWVWWPARPPHFLTEK</sequence>
<evidence type="ECO:0000259" key="2">
    <source>
        <dbReference type="Pfam" id="PF22987"/>
    </source>
</evidence>